<dbReference type="InterPro" id="IPR000515">
    <property type="entry name" value="MetI-like"/>
</dbReference>
<dbReference type="GO" id="GO:0005315">
    <property type="term" value="F:phosphate transmembrane transporter activity"/>
    <property type="evidence" value="ECO:0007669"/>
    <property type="project" value="InterPro"/>
</dbReference>
<evidence type="ECO:0000256" key="3">
    <source>
        <dbReference type="ARBA" id="ARBA00022448"/>
    </source>
</evidence>
<feature type="transmembrane region" description="Helical" evidence="8">
    <location>
        <begin position="150"/>
        <end position="170"/>
    </location>
</feature>
<evidence type="ECO:0000256" key="7">
    <source>
        <dbReference type="ARBA" id="ARBA00023136"/>
    </source>
</evidence>
<keyword evidence="7 8" id="KW-0472">Membrane</keyword>
<dbReference type="PROSITE" id="PS50928">
    <property type="entry name" value="ABC_TM1"/>
    <property type="match status" value="1"/>
</dbReference>
<dbReference type="PANTHER" id="PTHR43470">
    <property type="entry name" value="PHOSPHATE TRANSPORT SYSTEM PERMEASE PROTEIN PSTA-RELATED"/>
    <property type="match status" value="1"/>
</dbReference>
<keyword evidence="12" id="KW-1185">Reference proteome</keyword>
<evidence type="ECO:0000256" key="9">
    <source>
        <dbReference type="SAM" id="MobiDB-lite"/>
    </source>
</evidence>
<evidence type="ECO:0000256" key="4">
    <source>
        <dbReference type="ARBA" id="ARBA00022475"/>
    </source>
</evidence>
<evidence type="ECO:0000259" key="10">
    <source>
        <dbReference type="PROSITE" id="PS50928"/>
    </source>
</evidence>
<protein>
    <recommendedName>
        <fullName evidence="8">Phosphate transport system permease protein PstA</fullName>
    </recommendedName>
</protein>
<feature type="transmembrane region" description="Helical" evidence="8">
    <location>
        <begin position="101"/>
        <end position="130"/>
    </location>
</feature>
<dbReference type="InterPro" id="IPR035906">
    <property type="entry name" value="MetI-like_sf"/>
</dbReference>
<evidence type="ECO:0000256" key="5">
    <source>
        <dbReference type="ARBA" id="ARBA00022692"/>
    </source>
</evidence>
<evidence type="ECO:0000313" key="11">
    <source>
        <dbReference type="EMBL" id="SEH50490.1"/>
    </source>
</evidence>
<dbReference type="STRING" id="1267564.SAMN05192561_103232"/>
<evidence type="ECO:0000313" key="12">
    <source>
        <dbReference type="Proteomes" id="UP000199215"/>
    </source>
</evidence>
<dbReference type="PANTHER" id="PTHR43470:SF5">
    <property type="entry name" value="PHOSPHATE TRANSPORT SYSTEM PERMEASE PROTEIN PSTA"/>
    <property type="match status" value="1"/>
</dbReference>
<dbReference type="Proteomes" id="UP000199215">
    <property type="component" value="Unassembled WGS sequence"/>
</dbReference>
<gene>
    <name evidence="11" type="ORF">SAMN05192561_103232</name>
</gene>
<dbReference type="Pfam" id="PF00528">
    <property type="entry name" value="BPD_transp_1"/>
    <property type="match status" value="1"/>
</dbReference>
<organism evidence="11 12">
    <name type="scientific">Halopenitus malekzadehii</name>
    <dbReference type="NCBI Taxonomy" id="1267564"/>
    <lineage>
        <taxon>Archaea</taxon>
        <taxon>Methanobacteriati</taxon>
        <taxon>Methanobacteriota</taxon>
        <taxon>Stenosarchaea group</taxon>
        <taxon>Halobacteria</taxon>
        <taxon>Halobacteriales</taxon>
        <taxon>Haloferacaceae</taxon>
        <taxon>Halopenitus</taxon>
    </lineage>
</organism>
<keyword evidence="5 8" id="KW-0812">Transmembrane</keyword>
<dbReference type="InterPro" id="IPR005672">
    <property type="entry name" value="Phosphate_PstA"/>
</dbReference>
<evidence type="ECO:0000256" key="8">
    <source>
        <dbReference type="RuleBase" id="RU363043"/>
    </source>
</evidence>
<feature type="region of interest" description="Disordered" evidence="9">
    <location>
        <begin position="1"/>
        <end position="24"/>
    </location>
</feature>
<dbReference type="GO" id="GO:0005886">
    <property type="term" value="C:plasma membrane"/>
    <property type="evidence" value="ECO:0007669"/>
    <property type="project" value="UniProtKB-SubCell"/>
</dbReference>
<reference evidence="11 12" key="1">
    <citation type="submission" date="2016-10" db="EMBL/GenBank/DDBJ databases">
        <authorList>
            <person name="de Groot N.N."/>
        </authorList>
    </citation>
    <scope>NUCLEOTIDE SEQUENCE [LARGE SCALE GENOMIC DNA]</scope>
    <source>
        <strain evidence="11 12">IBRC-M10418</strain>
    </source>
</reference>
<evidence type="ECO:0000256" key="2">
    <source>
        <dbReference type="ARBA" id="ARBA00007069"/>
    </source>
</evidence>
<dbReference type="CDD" id="cd06261">
    <property type="entry name" value="TM_PBP2"/>
    <property type="match status" value="1"/>
</dbReference>
<accession>A0A1H6IP29</accession>
<dbReference type="GO" id="GO:0035435">
    <property type="term" value="P:phosphate ion transmembrane transport"/>
    <property type="evidence" value="ECO:0007669"/>
    <property type="project" value="InterPro"/>
</dbReference>
<feature type="transmembrane region" description="Helical" evidence="8">
    <location>
        <begin position="252"/>
        <end position="272"/>
    </location>
</feature>
<keyword evidence="3" id="KW-0813">Transport</keyword>
<dbReference type="OrthoDB" id="11402at2157"/>
<name>A0A1H6IP29_9EURY</name>
<evidence type="ECO:0000256" key="6">
    <source>
        <dbReference type="ARBA" id="ARBA00022989"/>
    </source>
</evidence>
<dbReference type="SUPFAM" id="SSF161098">
    <property type="entry name" value="MetI-like"/>
    <property type="match status" value="1"/>
</dbReference>
<evidence type="ECO:0000256" key="1">
    <source>
        <dbReference type="ARBA" id="ARBA00004651"/>
    </source>
</evidence>
<feature type="transmembrane region" description="Helical" evidence="8">
    <location>
        <begin position="176"/>
        <end position="194"/>
    </location>
</feature>
<dbReference type="NCBIfam" id="TIGR00974">
    <property type="entry name" value="3a0107s02c"/>
    <property type="match status" value="1"/>
</dbReference>
<feature type="transmembrane region" description="Helical" evidence="8">
    <location>
        <begin position="44"/>
        <end position="69"/>
    </location>
</feature>
<dbReference type="Gene3D" id="1.10.3720.10">
    <property type="entry name" value="MetI-like"/>
    <property type="match status" value="1"/>
</dbReference>
<proteinExistence type="inferred from homology"/>
<dbReference type="EMBL" id="FNWU01000003">
    <property type="protein sequence ID" value="SEH50490.1"/>
    <property type="molecule type" value="Genomic_DNA"/>
</dbReference>
<feature type="domain" description="ABC transmembrane type-1" evidence="10">
    <location>
        <begin position="105"/>
        <end position="313"/>
    </location>
</feature>
<comment type="similarity">
    <text evidence="2 8">Belongs to the binding-protein-dependent transport system permease family. CysTW subfamily.</text>
</comment>
<feature type="transmembrane region" description="Helical" evidence="8">
    <location>
        <begin position="292"/>
        <end position="316"/>
    </location>
</feature>
<dbReference type="AlphaFoldDB" id="A0A1H6IP29"/>
<keyword evidence="4 8" id="KW-1003">Cell membrane</keyword>
<dbReference type="RefSeq" id="WP_092816791.1">
    <property type="nucleotide sequence ID" value="NZ_FNWU01000003.1"/>
</dbReference>
<comment type="subcellular location">
    <subcellularLocation>
        <location evidence="1 8">Cell membrane</location>
        <topology evidence="1 8">Multi-pass membrane protein</topology>
    </subcellularLocation>
</comment>
<sequence>MSVETTSEAADEGPSADGPDPDAGANPFARSGWGPLYRALRDKAFAIALLLAALSGIAMVFILLAYVALDAFSILDPEYGSWVDWQFLTNLPSRTPSEAGFLAPIVGSLLILVVMVFAVFPIGVGAAVYLEEYAPDNRITQLVQINIANLAGVPSVVYGLLGLAVFVRGVGLESGIVLVGGLTVGLLVLPIVIVSSQEALRAVPDSYRQASRGMGASEWQTLRNVTLPQALPGILTGTILALGRAIGETAPLIMIGAATSVFSVPTTLFDSVSAMPMQIYNWRARPQPEFRYGVVAAGVVVLLATMILLNATAILLRNRYQRRDI</sequence>
<keyword evidence="6 8" id="KW-1133">Transmembrane helix</keyword>